<evidence type="ECO:0000313" key="2">
    <source>
        <dbReference type="Proteomes" id="UP000028045"/>
    </source>
</evidence>
<sequence>MDQVRKTFFDPLATTKDRIREILEGLPVGSAHPFSPERILLCRTANGIDEIDTSSYQHDFFCNAVDLGEMGETLLRRMAGFQSHLRVFDEFQITQAPSSTFSIPITSSHITILAVSERMPTYYDFCLADASGNACCFDHRAMRTFSGIVHSGDITNAMDLLQFVRIDKDTLTAKEICVFISGYSKTEITRFQGTHPALLVADHTDKVLTMLGLPPHEGCFTNPLSTDSLHHPGAIGRSNGWRCYHLLSLGDQESWRLAGLLNPVSGNDRQQQDVFEQQVSQPRVPGSNPTRQFHNVCTISNAPYNSSGPEPIVDSENLGNIMSRKGALFFAGSVTRPSFLTLENMQTIKFGTGIDFQLLEEKDPDYDSPASVLLPCIFGSRLEGPVLLATGTVPSNVPFSNERALRNYYDQLKSVVVTVDDRMTDNARNLAPPYRINALFIVQLNPEVEPMNAEEVTALLDSTNINAVTALAGPQSLVLVQAFDKCYFYRGLANRAHLDTTTLAYGSDVTQLLTSVDVEEILDPRIKRIVNLEEENTILLPNSGEVIRLHALEKLFKDLTIDRISDLAGDISAAIPQIQILLNQKDLQSLSKSLVALLSSKVGEVTGHLRSAYIEFLGSEYNPANQESAKKKARMLGELRKTTKRLETGLKPVISQLAIMMSSQTTSKRTHDLKRLLRQNQIKSNVEATKTMSFDTIAGYLEEYAEDMGVMLLKIDETPYRQLLGNLGLVTNAVMNARYVQFAPTTL</sequence>
<organism evidence="1 2">
    <name type="scientific">Stachybotrys chartarum (strain CBS 109288 / IBT 7711)</name>
    <name type="common">Toxic black mold</name>
    <name type="synonym">Stilbospora chartarum</name>
    <dbReference type="NCBI Taxonomy" id="1280523"/>
    <lineage>
        <taxon>Eukaryota</taxon>
        <taxon>Fungi</taxon>
        <taxon>Dikarya</taxon>
        <taxon>Ascomycota</taxon>
        <taxon>Pezizomycotina</taxon>
        <taxon>Sordariomycetes</taxon>
        <taxon>Hypocreomycetidae</taxon>
        <taxon>Hypocreales</taxon>
        <taxon>Stachybotryaceae</taxon>
        <taxon>Stachybotrys</taxon>
    </lineage>
</organism>
<proteinExistence type="predicted"/>
<dbReference type="EMBL" id="KL648604">
    <property type="protein sequence ID" value="KEY67816.1"/>
    <property type="molecule type" value="Genomic_DNA"/>
</dbReference>
<keyword evidence="2" id="KW-1185">Reference proteome</keyword>
<name>A0A084AR87_STACB</name>
<dbReference type="HOGENOM" id="CLU_382254_0_0_1"/>
<protein>
    <submittedName>
        <fullName evidence="1">Uncharacterized protein</fullName>
    </submittedName>
</protein>
<accession>A0A084AR87</accession>
<dbReference type="Proteomes" id="UP000028045">
    <property type="component" value="Unassembled WGS sequence"/>
</dbReference>
<reference evidence="1 2" key="1">
    <citation type="journal article" date="2014" name="BMC Genomics">
        <title>Comparative genome sequencing reveals chemotype-specific gene clusters in the toxigenic black mold Stachybotrys.</title>
        <authorList>
            <person name="Semeiks J."/>
            <person name="Borek D."/>
            <person name="Otwinowski Z."/>
            <person name="Grishin N.V."/>
        </authorList>
    </citation>
    <scope>NUCLEOTIDE SEQUENCE [LARGE SCALE GENOMIC DNA]</scope>
    <source>
        <strain evidence="2">CBS 109288 / IBT 7711</strain>
    </source>
</reference>
<evidence type="ECO:0000313" key="1">
    <source>
        <dbReference type="EMBL" id="KEY67816.1"/>
    </source>
</evidence>
<dbReference type="AlphaFoldDB" id="A0A084AR87"/>
<dbReference type="OrthoDB" id="10000387at2759"/>
<gene>
    <name evidence="1" type="ORF">S7711_04126</name>
</gene>